<protein>
    <recommendedName>
        <fullName evidence="5">Indoleamine 2,3-dioxygenase</fullName>
        <ecNumber evidence="5">1.13.11.52</ecNumber>
    </recommendedName>
</protein>
<feature type="compositionally biased region" description="Polar residues" evidence="6">
    <location>
        <begin position="1"/>
        <end position="13"/>
    </location>
</feature>
<comment type="function">
    <text evidence="5">Produces N-formyl-kynurenine through the oxidation of tryptophan.</text>
</comment>
<name>A0A1L9U4T4_ASPBC</name>
<keyword evidence="5" id="KW-0223">Dioxygenase</keyword>
<proteinExistence type="inferred from homology"/>
<keyword evidence="5" id="KW-0560">Oxidoreductase</keyword>
<dbReference type="AlphaFoldDB" id="A0A1L9U4T4"/>
<feature type="binding site" description="proximal binding residue" evidence="4">
    <location>
        <position position="415"/>
    </location>
    <ligand>
        <name>heme b</name>
        <dbReference type="ChEBI" id="CHEBI:60344"/>
    </ligand>
    <ligandPart>
        <name>Fe</name>
        <dbReference type="ChEBI" id="CHEBI:18248"/>
    </ligandPart>
</feature>
<evidence type="ECO:0000256" key="1">
    <source>
        <dbReference type="ARBA" id="ARBA00007119"/>
    </source>
</evidence>
<dbReference type="RefSeq" id="XP_067473823.1">
    <property type="nucleotide sequence ID" value="XM_067629041.1"/>
</dbReference>
<dbReference type="Proteomes" id="UP000184499">
    <property type="component" value="Unassembled WGS sequence"/>
</dbReference>
<evidence type="ECO:0000313" key="7">
    <source>
        <dbReference type="EMBL" id="OJJ66573.1"/>
    </source>
</evidence>
<dbReference type="FunFam" id="1.20.58.480:FF:000005">
    <property type="entry name" value="Indoleamine 2,3-dioxygenase family protein"/>
    <property type="match status" value="1"/>
</dbReference>
<dbReference type="EC" id="1.13.11.52" evidence="5"/>
<evidence type="ECO:0000313" key="8">
    <source>
        <dbReference type="Proteomes" id="UP000184499"/>
    </source>
</evidence>
<keyword evidence="8" id="KW-1185">Reference proteome</keyword>
<dbReference type="GeneID" id="93581528"/>
<dbReference type="GO" id="GO:0020037">
    <property type="term" value="F:heme binding"/>
    <property type="evidence" value="ECO:0007669"/>
    <property type="project" value="UniProtKB-UniRule"/>
</dbReference>
<feature type="region of interest" description="Disordered" evidence="6">
    <location>
        <begin position="1"/>
        <end position="27"/>
    </location>
</feature>
<accession>A0A1L9U4T4</accession>
<evidence type="ECO:0000256" key="3">
    <source>
        <dbReference type="ARBA" id="ARBA00023004"/>
    </source>
</evidence>
<comment type="catalytic activity">
    <reaction evidence="5">
        <text>L-tryptophan + O2 = N-formyl-L-kynurenine</text>
        <dbReference type="Rhea" id="RHEA:24536"/>
        <dbReference type="ChEBI" id="CHEBI:15379"/>
        <dbReference type="ChEBI" id="CHEBI:57912"/>
        <dbReference type="ChEBI" id="CHEBI:58629"/>
    </reaction>
</comment>
<dbReference type="PANTHER" id="PTHR28657:SF3">
    <property type="entry name" value="INDOLEAMINE 2,3-DIOXYGENASE"/>
    <property type="match status" value="1"/>
</dbReference>
<evidence type="ECO:0000256" key="5">
    <source>
        <dbReference type="RuleBase" id="RU369119"/>
    </source>
</evidence>
<keyword evidence="3 4" id="KW-0408">Iron</keyword>
<dbReference type="InterPro" id="IPR037217">
    <property type="entry name" value="Trp/Indoleamine_2_3_dOase-like"/>
</dbReference>
<dbReference type="VEuPathDB" id="FungiDB:ASPBRDRAFT_69705"/>
<dbReference type="Pfam" id="PF01231">
    <property type="entry name" value="IDO"/>
    <property type="match status" value="1"/>
</dbReference>
<evidence type="ECO:0000256" key="2">
    <source>
        <dbReference type="ARBA" id="ARBA00022723"/>
    </source>
</evidence>
<keyword evidence="2 4" id="KW-0479">Metal-binding</keyword>
<reference evidence="8" key="1">
    <citation type="journal article" date="2017" name="Genome Biol.">
        <title>Comparative genomics reveals high biological diversity and specific adaptations in the industrially and medically important fungal genus Aspergillus.</title>
        <authorList>
            <person name="de Vries R.P."/>
            <person name="Riley R."/>
            <person name="Wiebenga A."/>
            <person name="Aguilar-Osorio G."/>
            <person name="Amillis S."/>
            <person name="Uchima C.A."/>
            <person name="Anderluh G."/>
            <person name="Asadollahi M."/>
            <person name="Askin M."/>
            <person name="Barry K."/>
            <person name="Battaglia E."/>
            <person name="Bayram O."/>
            <person name="Benocci T."/>
            <person name="Braus-Stromeyer S.A."/>
            <person name="Caldana C."/>
            <person name="Canovas D."/>
            <person name="Cerqueira G.C."/>
            <person name="Chen F."/>
            <person name="Chen W."/>
            <person name="Choi C."/>
            <person name="Clum A."/>
            <person name="Dos Santos R.A."/>
            <person name="Damasio A.R."/>
            <person name="Diallinas G."/>
            <person name="Emri T."/>
            <person name="Fekete E."/>
            <person name="Flipphi M."/>
            <person name="Freyberg S."/>
            <person name="Gallo A."/>
            <person name="Gournas C."/>
            <person name="Habgood R."/>
            <person name="Hainaut M."/>
            <person name="Harispe M.L."/>
            <person name="Henrissat B."/>
            <person name="Hilden K.S."/>
            <person name="Hope R."/>
            <person name="Hossain A."/>
            <person name="Karabika E."/>
            <person name="Karaffa L."/>
            <person name="Karanyi Z."/>
            <person name="Krasevec N."/>
            <person name="Kuo A."/>
            <person name="Kusch H."/>
            <person name="LaButti K."/>
            <person name="Lagendijk E.L."/>
            <person name="Lapidus A."/>
            <person name="Levasseur A."/>
            <person name="Lindquist E."/>
            <person name="Lipzen A."/>
            <person name="Logrieco A.F."/>
            <person name="MacCabe A."/>
            <person name="Maekelae M.R."/>
            <person name="Malavazi I."/>
            <person name="Melin P."/>
            <person name="Meyer V."/>
            <person name="Mielnichuk N."/>
            <person name="Miskei M."/>
            <person name="Molnar A.P."/>
            <person name="Mule G."/>
            <person name="Ngan C.Y."/>
            <person name="Orejas M."/>
            <person name="Orosz E."/>
            <person name="Ouedraogo J.P."/>
            <person name="Overkamp K.M."/>
            <person name="Park H.-S."/>
            <person name="Perrone G."/>
            <person name="Piumi F."/>
            <person name="Punt P.J."/>
            <person name="Ram A.F."/>
            <person name="Ramon A."/>
            <person name="Rauscher S."/>
            <person name="Record E."/>
            <person name="Riano-Pachon D.M."/>
            <person name="Robert V."/>
            <person name="Roehrig J."/>
            <person name="Ruller R."/>
            <person name="Salamov A."/>
            <person name="Salih N.S."/>
            <person name="Samson R.A."/>
            <person name="Sandor E."/>
            <person name="Sanguinetti M."/>
            <person name="Schuetze T."/>
            <person name="Sepcic K."/>
            <person name="Shelest E."/>
            <person name="Sherlock G."/>
            <person name="Sophianopoulou V."/>
            <person name="Squina F.M."/>
            <person name="Sun H."/>
            <person name="Susca A."/>
            <person name="Todd R.B."/>
            <person name="Tsang A."/>
            <person name="Unkles S.E."/>
            <person name="van de Wiele N."/>
            <person name="van Rossen-Uffink D."/>
            <person name="Oliveira J.V."/>
            <person name="Vesth T.C."/>
            <person name="Visser J."/>
            <person name="Yu J.-H."/>
            <person name="Zhou M."/>
            <person name="Andersen M.R."/>
            <person name="Archer D.B."/>
            <person name="Baker S.E."/>
            <person name="Benoit I."/>
            <person name="Brakhage A.A."/>
            <person name="Braus G.H."/>
            <person name="Fischer R."/>
            <person name="Frisvad J.C."/>
            <person name="Goldman G.H."/>
            <person name="Houbraken J."/>
            <person name="Oakley B."/>
            <person name="Pocsi I."/>
            <person name="Scazzocchio C."/>
            <person name="Seiboth B."/>
            <person name="vanKuyk P.A."/>
            <person name="Wortman J."/>
            <person name="Dyer P.S."/>
            <person name="Grigoriev I.V."/>
        </authorList>
    </citation>
    <scope>NUCLEOTIDE SEQUENCE [LARGE SCALE GENOMIC DNA]</scope>
    <source>
        <strain evidence="8">CBS 101740 / IMI 381727 / IBT 21946</strain>
    </source>
</reference>
<dbReference type="PANTHER" id="PTHR28657">
    <property type="entry name" value="INDOLEAMINE 2,3-DIOXYGENASE"/>
    <property type="match status" value="1"/>
</dbReference>
<dbReference type="Gene3D" id="1.20.58.480">
    <property type="match status" value="1"/>
</dbReference>
<dbReference type="STRING" id="767769.A0A1L9U4T4"/>
<comment type="similarity">
    <text evidence="1 5">Belongs to the indoleamine 2,3-dioxygenase family.</text>
</comment>
<evidence type="ECO:0000256" key="4">
    <source>
        <dbReference type="PIRSR" id="PIRSR600898-1"/>
    </source>
</evidence>
<dbReference type="InterPro" id="IPR000898">
    <property type="entry name" value="Indolamine_dOase"/>
</dbReference>
<dbReference type="SUPFAM" id="SSF140959">
    <property type="entry name" value="Indolic compounds 2,3-dioxygenase-like"/>
    <property type="match status" value="1"/>
</dbReference>
<dbReference type="GO" id="GO:0019441">
    <property type="term" value="P:L-tryptophan catabolic process to kynurenine"/>
    <property type="evidence" value="ECO:0007669"/>
    <property type="project" value="UniProtKB-UniRule"/>
</dbReference>
<dbReference type="OrthoDB" id="10262710at2759"/>
<dbReference type="OMA" id="TYELGPA"/>
<dbReference type="GO" id="GO:0033754">
    <property type="term" value="F:indoleamine 2,3-dioxygenase activity"/>
    <property type="evidence" value="ECO:0007669"/>
    <property type="project" value="UniProtKB-EC"/>
</dbReference>
<sequence>MSPSRVPLPNSTVDRFPHIHDDPSTLPRSLDPFTITTSTGFLPYLTAPTKLPDVFQPLMSLLERMPVLKEDGTPGLLAKYELGPAVLAELPDLTDEIDKQVTAEGSPDLYMVAALFRDYSFLASAYILEPCWENWCKNPEGGYGLGRDLLPKTVARPMYRCAQLLDIPPFLSYAAAYSLFNYTLADPSKGLVYPNLRLIRGFENGLDPKSSEAGFILTHVDMVKYSSGLISGAVKVVDTVEQGGPRSAVNDGFREILESMEKIEAAMEGMHIPATRISTSHLTITDMWANSKPQDYLSFRVFIFGITSQSMFPNGVVYDGVLDNKPLFFRGESGANDSMIPLLDHLCQIPMPSNPLTKVLHEFRAYRPHPHREFLAHINSKSEEVGVRNFALADTETAILFLKTLNHVRSFRWRHWLFAREYIIRRTPHPTATGGSPIVTWLPNQLSAVMDLMLSVYDTYLAPQKGDGVGPDGQKGYDAYAKQVEPMMEMVRDQREKLAKEVEKWCQERGV</sequence>
<keyword evidence="4 5" id="KW-0349">Heme</keyword>
<dbReference type="EMBL" id="KV878698">
    <property type="protein sequence ID" value="OJJ66573.1"/>
    <property type="molecule type" value="Genomic_DNA"/>
</dbReference>
<organism evidence="7 8">
    <name type="scientific">Aspergillus brasiliensis (strain CBS 101740 / IMI 381727 / IBT 21946)</name>
    <dbReference type="NCBI Taxonomy" id="767769"/>
    <lineage>
        <taxon>Eukaryota</taxon>
        <taxon>Fungi</taxon>
        <taxon>Dikarya</taxon>
        <taxon>Ascomycota</taxon>
        <taxon>Pezizomycotina</taxon>
        <taxon>Eurotiomycetes</taxon>
        <taxon>Eurotiomycetidae</taxon>
        <taxon>Eurotiales</taxon>
        <taxon>Aspergillaceae</taxon>
        <taxon>Aspergillus</taxon>
        <taxon>Aspergillus subgen. Circumdati</taxon>
    </lineage>
</organism>
<evidence type="ECO:0000256" key="6">
    <source>
        <dbReference type="SAM" id="MobiDB-lite"/>
    </source>
</evidence>
<dbReference type="GO" id="GO:0046872">
    <property type="term" value="F:metal ion binding"/>
    <property type="evidence" value="ECO:0007669"/>
    <property type="project" value="UniProtKB-UniRule"/>
</dbReference>
<gene>
    <name evidence="7" type="ORF">ASPBRDRAFT_69705</name>
</gene>